<sequence>MSRSDRRTASRSFRKRLTAVGVTVRRSGKPPVAAPVVRDGRTSGQLFEQPRGRLVAPVGTAIRSRLAPP</sequence>
<accession>A0A3N6NN91</accession>
<keyword evidence="2" id="KW-1185">Reference proteome</keyword>
<dbReference type="Proteomes" id="UP000281431">
    <property type="component" value="Unassembled WGS sequence"/>
</dbReference>
<protein>
    <submittedName>
        <fullName evidence="1">Uncharacterized protein</fullName>
    </submittedName>
</protein>
<comment type="caution">
    <text evidence="1">The sequence shown here is derived from an EMBL/GenBank/DDBJ whole genome shotgun (WGS) entry which is preliminary data.</text>
</comment>
<name>A0A3N6NN91_NATCH</name>
<proteinExistence type="predicted"/>
<dbReference type="AlphaFoldDB" id="A0A3N6NN91"/>
<dbReference type="EMBL" id="REFZ01000005">
    <property type="protein sequence ID" value="RQH00983.1"/>
    <property type="molecule type" value="Genomic_DNA"/>
</dbReference>
<evidence type="ECO:0000313" key="1">
    <source>
        <dbReference type="EMBL" id="RQH00983.1"/>
    </source>
</evidence>
<organism evidence="1 2">
    <name type="scientific">Natrarchaeobius chitinivorans</name>
    <dbReference type="NCBI Taxonomy" id="1679083"/>
    <lineage>
        <taxon>Archaea</taxon>
        <taxon>Methanobacteriati</taxon>
        <taxon>Methanobacteriota</taxon>
        <taxon>Stenosarchaea group</taxon>
        <taxon>Halobacteria</taxon>
        <taxon>Halobacteriales</taxon>
        <taxon>Natrialbaceae</taxon>
        <taxon>Natrarchaeobius</taxon>
    </lineage>
</organism>
<gene>
    <name evidence="1" type="ORF">EA472_10220</name>
</gene>
<evidence type="ECO:0000313" key="2">
    <source>
        <dbReference type="Proteomes" id="UP000281431"/>
    </source>
</evidence>
<reference evidence="1 2" key="1">
    <citation type="submission" date="2018-10" db="EMBL/GenBank/DDBJ databases">
        <title>Natrarchaeobius chitinivorans gen. nov., sp. nov., and Natrarchaeobius haloalkaliphilus sp. nov., alkaliphilic, chitin-utilizing haloarchaea from hypersaline alkaline lakes.</title>
        <authorList>
            <person name="Sorokin D.Y."/>
            <person name="Elcheninov A.G."/>
            <person name="Kostrikina N.A."/>
            <person name="Bale N.J."/>
            <person name="Sinninghe Damste J.S."/>
            <person name="Khijniak T.V."/>
            <person name="Kublanov I.V."/>
            <person name="Toshchakov S.V."/>
        </authorList>
    </citation>
    <scope>NUCLEOTIDE SEQUENCE [LARGE SCALE GENOMIC DNA]</scope>
    <source>
        <strain evidence="1 2">AArcht7</strain>
    </source>
</reference>